<protein>
    <submittedName>
        <fullName evidence="1">Uncharacterized protein</fullName>
    </submittedName>
</protein>
<accession>A0A061QVT4</accession>
<reference evidence="1" key="1">
    <citation type="submission" date="2014-05" db="EMBL/GenBank/DDBJ databases">
        <title>The transcriptome of the halophilic microalga Tetraselmis sp. GSL018 isolated from the Great Salt Lake, Utah.</title>
        <authorList>
            <person name="Jinkerson R.E."/>
            <person name="D'Adamo S."/>
            <person name="Posewitz M.C."/>
        </authorList>
    </citation>
    <scope>NUCLEOTIDE SEQUENCE</scope>
    <source>
        <strain evidence="1">GSL018</strain>
    </source>
</reference>
<name>A0A061QVT4_9CHLO</name>
<sequence>RPPKPCRAQAEAPPPAPSLELSWLCSPLTRPLSMHRPHSGIPRRQSGPAMDVARLLPLLLLPLCSLPLPQSLSLSLSLSL</sequence>
<proteinExistence type="predicted"/>
<dbReference type="EMBL" id="GBEZ01024438">
    <property type="protein sequence ID" value="JAC62555.1"/>
    <property type="molecule type" value="Transcribed_RNA"/>
</dbReference>
<organism evidence="1">
    <name type="scientific">Tetraselmis sp. GSL018</name>
    <dbReference type="NCBI Taxonomy" id="582737"/>
    <lineage>
        <taxon>Eukaryota</taxon>
        <taxon>Viridiplantae</taxon>
        <taxon>Chlorophyta</taxon>
        <taxon>core chlorophytes</taxon>
        <taxon>Chlorodendrophyceae</taxon>
        <taxon>Chlorodendrales</taxon>
        <taxon>Chlorodendraceae</taxon>
        <taxon>Tetraselmis</taxon>
    </lineage>
</organism>
<dbReference type="AlphaFoldDB" id="A0A061QVT4"/>
<feature type="non-terminal residue" evidence="1">
    <location>
        <position position="80"/>
    </location>
</feature>
<gene>
    <name evidence="1" type="ORF">TSPGSL018_23051</name>
</gene>
<evidence type="ECO:0000313" key="1">
    <source>
        <dbReference type="EMBL" id="JAC62555.1"/>
    </source>
</evidence>
<feature type="non-terminal residue" evidence="1">
    <location>
        <position position="1"/>
    </location>
</feature>